<dbReference type="Gene3D" id="3.10.350.10">
    <property type="entry name" value="LysM domain"/>
    <property type="match status" value="1"/>
</dbReference>
<reference evidence="2 3" key="1">
    <citation type="submission" date="2015-11" db="EMBL/GenBank/DDBJ databases">
        <title>Bacillus caseinolyticus sp nov.</title>
        <authorList>
            <person name="Dastager S.G."/>
            <person name="Mawlankar R."/>
        </authorList>
    </citation>
    <scope>NUCLEOTIDE SEQUENCE [LARGE SCALE GENOMIC DNA]</scope>
    <source>
        <strain evidence="2 3">SGD-V-76</strain>
    </source>
</reference>
<dbReference type="GeneID" id="93683739"/>
<evidence type="ECO:0000259" key="1">
    <source>
        <dbReference type="PROSITE" id="PS51782"/>
    </source>
</evidence>
<name>A0A0V8JII1_9BACI</name>
<organism evidence="2 3">
    <name type="scientific">Priestia veravalensis</name>
    <dbReference type="NCBI Taxonomy" id="1414648"/>
    <lineage>
        <taxon>Bacteria</taxon>
        <taxon>Bacillati</taxon>
        <taxon>Bacillota</taxon>
        <taxon>Bacilli</taxon>
        <taxon>Bacillales</taxon>
        <taxon>Bacillaceae</taxon>
        <taxon>Priestia</taxon>
    </lineage>
</organism>
<dbReference type="AlphaFoldDB" id="A0A0V8JII1"/>
<evidence type="ECO:0000313" key="2">
    <source>
        <dbReference type="EMBL" id="KSU86838.1"/>
    </source>
</evidence>
<dbReference type="EMBL" id="LNQP01000064">
    <property type="protein sequence ID" value="KSU86838.1"/>
    <property type="molecule type" value="Genomic_DNA"/>
</dbReference>
<dbReference type="PROSITE" id="PS51782">
    <property type="entry name" value="LYSM"/>
    <property type="match status" value="1"/>
</dbReference>
<evidence type="ECO:0000313" key="3">
    <source>
        <dbReference type="Proteomes" id="UP000053681"/>
    </source>
</evidence>
<protein>
    <recommendedName>
        <fullName evidence="1">LysM domain-containing protein</fullName>
    </recommendedName>
</protein>
<feature type="domain" description="LysM" evidence="1">
    <location>
        <begin position="52"/>
        <end position="105"/>
    </location>
</feature>
<dbReference type="Proteomes" id="UP000053681">
    <property type="component" value="Unassembled WGS sequence"/>
</dbReference>
<dbReference type="InterPro" id="IPR036779">
    <property type="entry name" value="LysM_dom_sf"/>
</dbReference>
<comment type="caution">
    <text evidence="2">The sequence shown here is derived from an EMBL/GenBank/DDBJ whole genome shotgun (WGS) entry which is preliminary data.</text>
</comment>
<dbReference type="InterPro" id="IPR018392">
    <property type="entry name" value="LysM"/>
</dbReference>
<dbReference type="RefSeq" id="WP_062687171.1">
    <property type="nucleotide sequence ID" value="NZ_KQ758679.1"/>
</dbReference>
<gene>
    <name evidence="2" type="ORF">AS180_16475</name>
</gene>
<keyword evidence="3" id="KW-1185">Reference proteome</keyword>
<sequence>MKRLSALAALAFVGYICHYDIKYGTIPSSTEAAPVMANVEKEKPTQTTTHFIEVRVKAGDTVLSIIEKALKGSIPVSINQLSKDFTSLNNGLSPHEIQVGKTYKFPTYK</sequence>
<accession>A0A0V8JII1</accession>
<proteinExistence type="predicted"/>